<feature type="region of interest" description="Disordered" evidence="5">
    <location>
        <begin position="247"/>
        <end position="273"/>
    </location>
</feature>
<evidence type="ECO:0000313" key="7">
    <source>
        <dbReference type="Proteomes" id="UP000590225"/>
    </source>
</evidence>
<protein>
    <recommendedName>
        <fullName evidence="8">Peptidase E</fullName>
    </recommendedName>
</protein>
<dbReference type="SUPFAM" id="SSF52317">
    <property type="entry name" value="Class I glutamine amidotransferase-like"/>
    <property type="match status" value="1"/>
</dbReference>
<evidence type="ECO:0000256" key="2">
    <source>
        <dbReference type="ARBA" id="ARBA00022670"/>
    </source>
</evidence>
<dbReference type="GO" id="GO:0006508">
    <property type="term" value="P:proteolysis"/>
    <property type="evidence" value="ECO:0007669"/>
    <property type="project" value="UniProtKB-KW"/>
</dbReference>
<evidence type="ECO:0000256" key="5">
    <source>
        <dbReference type="SAM" id="MobiDB-lite"/>
    </source>
</evidence>
<evidence type="ECO:0000256" key="3">
    <source>
        <dbReference type="ARBA" id="ARBA00022801"/>
    </source>
</evidence>
<accession>A0AAW3T3W5</accession>
<keyword evidence="4" id="KW-0720">Serine protease</keyword>
<proteinExistence type="inferred from homology"/>
<name>A0AAW3T3W5_9MICO</name>
<gene>
    <name evidence="6" type="ORF">FHW23_000804</name>
</gene>
<organism evidence="6 7">
    <name type="scientific">Curtobacterium pusillum</name>
    <dbReference type="NCBI Taxonomy" id="69373"/>
    <lineage>
        <taxon>Bacteria</taxon>
        <taxon>Bacillati</taxon>
        <taxon>Actinomycetota</taxon>
        <taxon>Actinomycetes</taxon>
        <taxon>Micrococcales</taxon>
        <taxon>Microbacteriaceae</taxon>
        <taxon>Curtobacterium</taxon>
    </lineage>
</organism>
<comment type="caution">
    <text evidence="6">The sequence shown here is derived from an EMBL/GenBank/DDBJ whole genome shotgun (WGS) entry which is preliminary data.</text>
</comment>
<keyword evidence="2" id="KW-0645">Protease</keyword>
<evidence type="ECO:0000256" key="1">
    <source>
        <dbReference type="ARBA" id="ARBA00006534"/>
    </source>
</evidence>
<dbReference type="EMBL" id="JACGXP010000001">
    <property type="protein sequence ID" value="MBA8989572.1"/>
    <property type="molecule type" value="Genomic_DNA"/>
</dbReference>
<sequence length="273" mass="28537">MTAAEPTIVATCGGLVAGEWDDSAYGPLLFEAIRLARVPEDRAPRVLHVNTAGGDQRTVEGAELAAARTARVEASHLRFFPRRNVPSLRDTVLGADVVWVSGGSVVNLLAVWRAHGLDDVLREAWEAGVVLAGGSAGALCWHTGGVTQSHGPKPSVVPDGLGSVPGSLGVHTDSDPNRSPVFRTAVADGALPDGVEVDEGVGVVYRGRSASLTEAVTDHDGGRAVRILRAPDEPAGIRTEHLAVRRLPDAPPPLPGWQPTWTPSPDPVDEEAA</sequence>
<dbReference type="Proteomes" id="UP000590225">
    <property type="component" value="Unassembled WGS sequence"/>
</dbReference>
<dbReference type="Pfam" id="PF03575">
    <property type="entry name" value="Peptidase_S51"/>
    <property type="match status" value="1"/>
</dbReference>
<dbReference type="GO" id="GO:0008236">
    <property type="term" value="F:serine-type peptidase activity"/>
    <property type="evidence" value="ECO:0007669"/>
    <property type="project" value="UniProtKB-KW"/>
</dbReference>
<feature type="compositionally biased region" description="Pro residues" evidence="5">
    <location>
        <begin position="249"/>
        <end position="266"/>
    </location>
</feature>
<reference evidence="6 7" key="1">
    <citation type="submission" date="2020-07" db="EMBL/GenBank/DDBJ databases">
        <title>Above-ground endophytic microbial communities from plants in different locations in the United States.</title>
        <authorList>
            <person name="Frank C."/>
        </authorList>
    </citation>
    <scope>NUCLEOTIDE SEQUENCE [LARGE SCALE GENOMIC DNA]</scope>
    <source>
        <strain evidence="6 7">WPL5_2</strain>
    </source>
</reference>
<evidence type="ECO:0000256" key="4">
    <source>
        <dbReference type="ARBA" id="ARBA00022825"/>
    </source>
</evidence>
<dbReference type="InterPro" id="IPR029062">
    <property type="entry name" value="Class_I_gatase-like"/>
</dbReference>
<evidence type="ECO:0008006" key="8">
    <source>
        <dbReference type="Google" id="ProtNLM"/>
    </source>
</evidence>
<dbReference type="RefSeq" id="WP_182515236.1">
    <property type="nucleotide sequence ID" value="NZ_JACGXP010000001.1"/>
</dbReference>
<evidence type="ECO:0000313" key="6">
    <source>
        <dbReference type="EMBL" id="MBA8989572.1"/>
    </source>
</evidence>
<comment type="similarity">
    <text evidence="1">Belongs to the peptidase S51 family.</text>
</comment>
<keyword evidence="3" id="KW-0378">Hydrolase</keyword>
<dbReference type="InterPro" id="IPR005320">
    <property type="entry name" value="Peptidase_S51"/>
</dbReference>
<dbReference type="PANTHER" id="PTHR20842:SF0">
    <property type="entry name" value="ALPHA-ASPARTYL DIPEPTIDASE"/>
    <property type="match status" value="1"/>
</dbReference>
<dbReference type="PANTHER" id="PTHR20842">
    <property type="entry name" value="PROTEASE S51 ALPHA-ASPARTYL DIPEPTIDASE"/>
    <property type="match status" value="1"/>
</dbReference>
<dbReference type="Gene3D" id="3.40.50.880">
    <property type="match status" value="1"/>
</dbReference>
<dbReference type="AlphaFoldDB" id="A0AAW3T3W5"/>